<dbReference type="EC" id="2.4.1.182" evidence="2 10"/>
<keyword evidence="8" id="KW-0443">Lipid metabolism</keyword>
<keyword evidence="6" id="KW-0328">Glycosyltransferase</keyword>
<dbReference type="PANTHER" id="PTHR30372:SF4">
    <property type="entry name" value="LIPID-A-DISACCHARIDE SYNTHASE, MITOCHONDRIAL-RELATED"/>
    <property type="match status" value="1"/>
</dbReference>
<keyword evidence="5" id="KW-0441">Lipid A biosynthesis</keyword>
<comment type="function">
    <text evidence="1">Condensation of UDP-2,3-diacylglucosamine and 2,3-diacylglucosamine-1-phosphate to form lipid A disaccharide, a precursor of lipid A, a phosphorylated glycolipid that anchors the lipopolysaccharide to the outer membrane of the cell.</text>
</comment>
<evidence type="ECO:0000256" key="5">
    <source>
        <dbReference type="ARBA" id="ARBA00022556"/>
    </source>
</evidence>
<dbReference type="EMBL" id="CP061799">
    <property type="protein sequence ID" value="QTA81937.1"/>
    <property type="molecule type" value="Genomic_DNA"/>
</dbReference>
<gene>
    <name evidence="11" type="primary">lpxB</name>
    <name evidence="11" type="ORF">dnl_42950</name>
</gene>
<evidence type="ECO:0000256" key="3">
    <source>
        <dbReference type="ARBA" id="ARBA00020902"/>
    </source>
</evidence>
<dbReference type="AlphaFoldDB" id="A0A975BAU8"/>
<evidence type="ECO:0000256" key="7">
    <source>
        <dbReference type="ARBA" id="ARBA00022679"/>
    </source>
</evidence>
<keyword evidence="12" id="KW-1185">Reference proteome</keyword>
<dbReference type="Pfam" id="PF02684">
    <property type="entry name" value="LpxB"/>
    <property type="match status" value="1"/>
</dbReference>
<dbReference type="PANTHER" id="PTHR30372">
    <property type="entry name" value="LIPID-A-DISACCHARIDE SYNTHASE"/>
    <property type="match status" value="1"/>
</dbReference>
<evidence type="ECO:0000256" key="10">
    <source>
        <dbReference type="NCBIfam" id="TIGR00215"/>
    </source>
</evidence>
<evidence type="ECO:0000256" key="8">
    <source>
        <dbReference type="ARBA" id="ARBA00023098"/>
    </source>
</evidence>
<organism evidence="11 12">
    <name type="scientific">Desulfonema limicola</name>
    <dbReference type="NCBI Taxonomy" id="45656"/>
    <lineage>
        <taxon>Bacteria</taxon>
        <taxon>Pseudomonadati</taxon>
        <taxon>Thermodesulfobacteriota</taxon>
        <taxon>Desulfobacteria</taxon>
        <taxon>Desulfobacterales</taxon>
        <taxon>Desulfococcaceae</taxon>
        <taxon>Desulfonema</taxon>
    </lineage>
</organism>
<dbReference type="GO" id="GO:0008915">
    <property type="term" value="F:lipid-A-disaccharide synthase activity"/>
    <property type="evidence" value="ECO:0007669"/>
    <property type="project" value="UniProtKB-UniRule"/>
</dbReference>
<protein>
    <recommendedName>
        <fullName evidence="3 10">Lipid-A-disaccharide synthase</fullName>
        <ecNumber evidence="2 10">2.4.1.182</ecNumber>
    </recommendedName>
</protein>
<dbReference type="KEGG" id="dli:dnl_42950"/>
<dbReference type="InterPro" id="IPR003835">
    <property type="entry name" value="Glyco_trans_19"/>
</dbReference>
<sequence length="381" mass="42414">MTDKKVMIVAGEASGDHHGAKVVKAMRKKDKSLCFFGIGGNAIKASGVDIIIDSSMLSVVGITEVIFKFKNVLNAMSEARKIMKTRHPDLLILIDYPDFNLILAEYAQKLGIKVLYYISPTVWAWRSGRIKTIKQRVDHMAVILPFELPYYQKARIPASFVGHPLLDNKPVLDDPEFEKRFYSDPVIGLLPGSRDSEIEKLLPVMIDAANIMCQKNKRIKFLISLSHSVDKKHFKDIIQNKKIKADFEIIPGNIENIFNQCSFIIAASGTVNLETALAGIPMVIVYKVSALSYFIGKKLINVNHISLVNLIPGKSLLPELIQDQAIPENIAQIVLKMLDNVPALISLRHDLLNIKKLMGRPGASERVADIALNLLTAAKIK</sequence>
<comment type="catalytic activity">
    <reaction evidence="9">
        <text>a lipid X + a UDP-2-N,3-O-bis[(3R)-3-hydroxyacyl]-alpha-D-glucosamine = a lipid A disaccharide + UDP + H(+)</text>
        <dbReference type="Rhea" id="RHEA:67828"/>
        <dbReference type="ChEBI" id="CHEBI:15378"/>
        <dbReference type="ChEBI" id="CHEBI:58223"/>
        <dbReference type="ChEBI" id="CHEBI:137748"/>
        <dbReference type="ChEBI" id="CHEBI:176338"/>
        <dbReference type="ChEBI" id="CHEBI:176343"/>
        <dbReference type="EC" id="2.4.1.182"/>
    </reaction>
</comment>
<proteinExistence type="predicted"/>
<evidence type="ECO:0000313" key="11">
    <source>
        <dbReference type="EMBL" id="QTA81937.1"/>
    </source>
</evidence>
<dbReference type="GO" id="GO:0005543">
    <property type="term" value="F:phospholipid binding"/>
    <property type="evidence" value="ECO:0007669"/>
    <property type="project" value="TreeGrafter"/>
</dbReference>
<dbReference type="RefSeq" id="WP_207687916.1">
    <property type="nucleotide sequence ID" value="NZ_CP061799.1"/>
</dbReference>
<dbReference type="GO" id="GO:0016020">
    <property type="term" value="C:membrane"/>
    <property type="evidence" value="ECO:0007669"/>
    <property type="project" value="GOC"/>
</dbReference>
<keyword evidence="7" id="KW-0808">Transferase</keyword>
<reference evidence="11" key="1">
    <citation type="journal article" date="2021" name="Microb. Physiol.">
        <title>Proteogenomic Insights into the Physiology of Marine, Sulfate-Reducing, Filamentous Desulfonema limicola and Desulfonema magnum.</title>
        <authorList>
            <person name="Schnaars V."/>
            <person name="Wohlbrand L."/>
            <person name="Scheve S."/>
            <person name="Hinrichs C."/>
            <person name="Reinhardt R."/>
            <person name="Rabus R."/>
        </authorList>
    </citation>
    <scope>NUCLEOTIDE SEQUENCE</scope>
    <source>
        <strain evidence="11">5ac10</strain>
    </source>
</reference>
<evidence type="ECO:0000313" key="12">
    <source>
        <dbReference type="Proteomes" id="UP000663720"/>
    </source>
</evidence>
<dbReference type="GO" id="GO:0009245">
    <property type="term" value="P:lipid A biosynthetic process"/>
    <property type="evidence" value="ECO:0007669"/>
    <property type="project" value="UniProtKB-UniRule"/>
</dbReference>
<keyword evidence="4" id="KW-0444">Lipid biosynthesis</keyword>
<evidence type="ECO:0000256" key="6">
    <source>
        <dbReference type="ARBA" id="ARBA00022676"/>
    </source>
</evidence>
<evidence type="ECO:0000256" key="9">
    <source>
        <dbReference type="ARBA" id="ARBA00048975"/>
    </source>
</evidence>
<evidence type="ECO:0000256" key="1">
    <source>
        <dbReference type="ARBA" id="ARBA00002056"/>
    </source>
</evidence>
<dbReference type="NCBIfam" id="TIGR00215">
    <property type="entry name" value="lpxB"/>
    <property type="match status" value="1"/>
</dbReference>
<dbReference type="SUPFAM" id="SSF53756">
    <property type="entry name" value="UDP-Glycosyltransferase/glycogen phosphorylase"/>
    <property type="match status" value="1"/>
</dbReference>
<name>A0A975BAU8_9BACT</name>
<evidence type="ECO:0000256" key="4">
    <source>
        <dbReference type="ARBA" id="ARBA00022516"/>
    </source>
</evidence>
<evidence type="ECO:0000256" key="2">
    <source>
        <dbReference type="ARBA" id="ARBA00012687"/>
    </source>
</evidence>
<dbReference type="Proteomes" id="UP000663720">
    <property type="component" value="Chromosome"/>
</dbReference>
<accession>A0A975BAU8</accession>